<dbReference type="EMBL" id="MU003697">
    <property type="protein sequence ID" value="KAF2812572.1"/>
    <property type="molecule type" value="Genomic_DNA"/>
</dbReference>
<accession>A0A6A6YUG4</accession>
<reference evidence="4" key="2">
    <citation type="submission" date="2020-04" db="EMBL/GenBank/DDBJ databases">
        <authorList>
            <consortium name="NCBI Genome Project"/>
        </authorList>
    </citation>
    <scope>NUCLEOTIDE SEQUENCE</scope>
    <source>
        <strain evidence="4">CBS 304.34</strain>
    </source>
</reference>
<evidence type="ECO:0000256" key="1">
    <source>
        <dbReference type="SAM" id="MobiDB-lite"/>
    </source>
</evidence>
<reference evidence="2 4" key="1">
    <citation type="journal article" date="2020" name="Stud. Mycol.">
        <title>101 Dothideomycetes genomes: a test case for predicting lifestyles and emergence of pathogens.</title>
        <authorList>
            <person name="Haridas S."/>
            <person name="Albert R."/>
            <person name="Binder M."/>
            <person name="Bloem J."/>
            <person name="Labutti K."/>
            <person name="Salamov A."/>
            <person name="Andreopoulos B."/>
            <person name="Baker S."/>
            <person name="Barry K."/>
            <person name="Bills G."/>
            <person name="Bluhm B."/>
            <person name="Cannon C."/>
            <person name="Castanera R."/>
            <person name="Culley D."/>
            <person name="Daum C."/>
            <person name="Ezra D."/>
            <person name="Gonzalez J."/>
            <person name="Henrissat B."/>
            <person name="Kuo A."/>
            <person name="Liang C."/>
            <person name="Lipzen A."/>
            <person name="Lutzoni F."/>
            <person name="Magnuson J."/>
            <person name="Mondo S."/>
            <person name="Nolan M."/>
            <person name="Ohm R."/>
            <person name="Pangilinan J."/>
            <person name="Park H.-J."/>
            <person name="Ramirez L."/>
            <person name="Alfaro M."/>
            <person name="Sun H."/>
            <person name="Tritt A."/>
            <person name="Yoshinaga Y."/>
            <person name="Zwiers L.-H."/>
            <person name="Turgeon B."/>
            <person name="Goodwin S."/>
            <person name="Spatafora J."/>
            <person name="Crous P."/>
            <person name="Grigoriev I."/>
        </authorList>
    </citation>
    <scope>NUCLEOTIDE SEQUENCE</scope>
    <source>
        <strain evidence="2 4">CBS 304.34</strain>
    </source>
</reference>
<dbReference type="RefSeq" id="XP_033579536.1">
    <property type="nucleotide sequence ID" value="XM_033723474.1"/>
</dbReference>
<keyword evidence="3" id="KW-1185">Reference proteome</keyword>
<organism evidence="2">
    <name type="scientific">Mytilinidion resinicola</name>
    <dbReference type="NCBI Taxonomy" id="574789"/>
    <lineage>
        <taxon>Eukaryota</taxon>
        <taxon>Fungi</taxon>
        <taxon>Dikarya</taxon>
        <taxon>Ascomycota</taxon>
        <taxon>Pezizomycotina</taxon>
        <taxon>Dothideomycetes</taxon>
        <taxon>Pleosporomycetidae</taxon>
        <taxon>Mytilinidiales</taxon>
        <taxon>Mytilinidiaceae</taxon>
        <taxon>Mytilinidion</taxon>
    </lineage>
</organism>
<sequence>MSLDPRDCTIHSPCQPRENSHLKHESFALVSDAMRVSASPRELALPCPALPCPLHSTLTLQPPSSQPPTTPAYASSNPRAHILGPAIPQHTYICTPPEYPQTPPVCSIHVHASAAIPSPPSALHPQKMLPLLPRYLRRPQQSEPTSHEAPALALRCCCCCNANNVCNLPAHPRPRAPILFPCPSLTPLAAHPASSIP</sequence>
<evidence type="ECO:0000313" key="2">
    <source>
        <dbReference type="EMBL" id="KAF2812572.1"/>
    </source>
</evidence>
<evidence type="ECO:0000313" key="4">
    <source>
        <dbReference type="RefSeq" id="XP_033579536.1"/>
    </source>
</evidence>
<name>A0A6A6YUG4_9PEZI</name>
<reference evidence="4" key="3">
    <citation type="submission" date="2025-04" db="UniProtKB">
        <authorList>
            <consortium name="RefSeq"/>
        </authorList>
    </citation>
    <scope>IDENTIFICATION</scope>
    <source>
        <strain evidence="4">CBS 304.34</strain>
    </source>
</reference>
<dbReference type="GeneID" id="54464367"/>
<gene>
    <name evidence="2 4" type="ORF">BDZ99DRAFT_496962</name>
</gene>
<dbReference type="AlphaFoldDB" id="A0A6A6YUG4"/>
<evidence type="ECO:0000313" key="3">
    <source>
        <dbReference type="Proteomes" id="UP000504636"/>
    </source>
</evidence>
<dbReference type="Proteomes" id="UP000504636">
    <property type="component" value="Unplaced"/>
</dbReference>
<proteinExistence type="predicted"/>
<feature type="region of interest" description="Disordered" evidence="1">
    <location>
        <begin position="58"/>
        <end position="77"/>
    </location>
</feature>
<protein>
    <submittedName>
        <fullName evidence="2 4">Uncharacterized protein</fullName>
    </submittedName>
</protein>